<dbReference type="EMBL" id="BJWG01000008">
    <property type="protein sequence ID" value="GEL95367.1"/>
    <property type="molecule type" value="Genomic_DNA"/>
</dbReference>
<proteinExistence type="predicted"/>
<reference evidence="1 2" key="1">
    <citation type="submission" date="2019-07" db="EMBL/GenBank/DDBJ databases">
        <title>Whole genome shotgun sequence of Cellulomonas composti NBRC 100758.</title>
        <authorList>
            <person name="Hosoyama A."/>
            <person name="Uohara A."/>
            <person name="Ohji S."/>
            <person name="Ichikawa N."/>
        </authorList>
    </citation>
    <scope>NUCLEOTIDE SEQUENCE [LARGE SCALE GENOMIC DNA]</scope>
    <source>
        <strain evidence="1 2">NBRC 100758</strain>
    </source>
</reference>
<keyword evidence="2" id="KW-1185">Reference proteome</keyword>
<gene>
    <name evidence="1" type="ORF">CCO02nite_20250</name>
</gene>
<evidence type="ECO:0000313" key="2">
    <source>
        <dbReference type="Proteomes" id="UP000321720"/>
    </source>
</evidence>
<evidence type="ECO:0008006" key="3">
    <source>
        <dbReference type="Google" id="ProtNLM"/>
    </source>
</evidence>
<evidence type="ECO:0000313" key="1">
    <source>
        <dbReference type="EMBL" id="GEL95367.1"/>
    </source>
</evidence>
<dbReference type="Proteomes" id="UP000321720">
    <property type="component" value="Unassembled WGS sequence"/>
</dbReference>
<protein>
    <recommendedName>
        <fullName evidence="3">HNH endonuclease</fullName>
    </recommendedName>
</protein>
<sequence>MAHVRSGRHGWQHQKLRAKTQRLIDAEGGATCWRWAAGEPSPKCARFIPPHTPAAWHLGHAADRVTYAGPECVACNLWDAARVTNGMRSGRTRERVELDW</sequence>
<dbReference type="RefSeq" id="WP_146843009.1">
    <property type="nucleotide sequence ID" value="NZ_BJWG01000008.1"/>
</dbReference>
<accession>A0A511JBK4</accession>
<comment type="caution">
    <text evidence="1">The sequence shown here is derived from an EMBL/GenBank/DDBJ whole genome shotgun (WGS) entry which is preliminary data.</text>
</comment>
<organism evidence="1 2">
    <name type="scientific">Cellulomonas composti</name>
    <dbReference type="NCBI Taxonomy" id="266130"/>
    <lineage>
        <taxon>Bacteria</taxon>
        <taxon>Bacillati</taxon>
        <taxon>Actinomycetota</taxon>
        <taxon>Actinomycetes</taxon>
        <taxon>Micrococcales</taxon>
        <taxon>Cellulomonadaceae</taxon>
        <taxon>Cellulomonas</taxon>
    </lineage>
</organism>
<dbReference type="AlphaFoldDB" id="A0A511JBK4"/>
<name>A0A511JBK4_9CELL</name>